<dbReference type="InterPro" id="IPR003661">
    <property type="entry name" value="HisK_dim/P_dom"/>
</dbReference>
<name>A0ABS1KK05_9BACT</name>
<feature type="transmembrane region" description="Helical" evidence="8">
    <location>
        <begin position="134"/>
        <end position="156"/>
    </location>
</feature>
<comment type="catalytic activity">
    <reaction evidence="1">
        <text>ATP + protein L-histidine = ADP + protein N-phospho-L-histidine.</text>
        <dbReference type="EC" id="2.7.13.3"/>
    </reaction>
</comment>
<dbReference type="SMART" id="SM00388">
    <property type="entry name" value="HisKA"/>
    <property type="match status" value="1"/>
</dbReference>
<dbReference type="RefSeq" id="WP_202006764.1">
    <property type="nucleotide sequence ID" value="NZ_JAERRB010000001.1"/>
</dbReference>
<dbReference type="EC" id="2.7.13.3" evidence="2"/>
<evidence type="ECO:0000256" key="4">
    <source>
        <dbReference type="ARBA" id="ARBA00022679"/>
    </source>
</evidence>
<evidence type="ECO:0000256" key="5">
    <source>
        <dbReference type="ARBA" id="ARBA00022692"/>
    </source>
</evidence>
<keyword evidence="7 8" id="KW-1133">Transmembrane helix</keyword>
<comment type="caution">
    <text evidence="10">The sequence shown here is derived from an EMBL/GenBank/DDBJ whole genome shotgun (WGS) entry which is preliminary data.</text>
</comment>
<dbReference type="InterPro" id="IPR036097">
    <property type="entry name" value="HisK_dim/P_sf"/>
</dbReference>
<keyword evidence="4" id="KW-0808">Transferase</keyword>
<dbReference type="Proteomes" id="UP000613030">
    <property type="component" value="Unassembled WGS sequence"/>
</dbReference>
<keyword evidence="6 10" id="KW-0418">Kinase</keyword>
<proteinExistence type="predicted"/>
<keyword evidence="3" id="KW-0597">Phosphoprotein</keyword>
<dbReference type="PANTHER" id="PTHR45436">
    <property type="entry name" value="SENSOR HISTIDINE KINASE YKOH"/>
    <property type="match status" value="1"/>
</dbReference>
<dbReference type="PANTHER" id="PTHR45436:SF5">
    <property type="entry name" value="SENSOR HISTIDINE KINASE TRCS"/>
    <property type="match status" value="1"/>
</dbReference>
<reference evidence="10 11" key="1">
    <citation type="submission" date="2021-01" db="EMBL/GenBank/DDBJ databases">
        <title>Chryseolinea sp. Jin1 Genome sequencing and assembly.</title>
        <authorList>
            <person name="Kim I."/>
        </authorList>
    </citation>
    <scope>NUCLEOTIDE SEQUENCE [LARGE SCALE GENOMIC DNA]</scope>
    <source>
        <strain evidence="10 11">Jin1</strain>
    </source>
</reference>
<evidence type="ECO:0000256" key="8">
    <source>
        <dbReference type="SAM" id="Phobius"/>
    </source>
</evidence>
<sequence>MRLLQVTLRSSLLYSLVVVLISIPVSIFSVRELLNEEVDEALALHTDQFLNHIQNFSYLDDLETDLEVVDQLSYDVDIKPSNGRAPLKDYQSVSIYDSAEQDFRPFRELSSGVDIKGKHYILTMRMSLVDNNELLVAIGLVQSALIILLATGLLLLNRSLSRKLWEPFYRTLNQLKAYQLDKNEPIRADRTNIIEFDDLNSTVSHLTDRNRKVFLQQKEFIENASHELQTPLAIFQSKLDMLMQKPAITESEAQIIMELEATAQRMSRLNKNLLLLSKIDNEQYNDKEEMELSSVIEGMLTELRPMADVENIIITTTTQHLKIDANKTLIEVLLTNLFHNAIRHNVREGRVMVNLNKRTLTVANTGKAVNMNVEKMFDRFSKESMNKNSTGLGLAIVKRICDTSAYTLHYTFENGMHTFTIVF</sequence>
<dbReference type="SUPFAM" id="SSF47384">
    <property type="entry name" value="Homodimeric domain of signal transducing histidine kinase"/>
    <property type="match status" value="1"/>
</dbReference>
<evidence type="ECO:0000256" key="3">
    <source>
        <dbReference type="ARBA" id="ARBA00022553"/>
    </source>
</evidence>
<dbReference type="PROSITE" id="PS50109">
    <property type="entry name" value="HIS_KIN"/>
    <property type="match status" value="1"/>
</dbReference>
<keyword evidence="8" id="KW-0472">Membrane</keyword>
<keyword evidence="5 8" id="KW-0812">Transmembrane</keyword>
<dbReference type="Pfam" id="PF02518">
    <property type="entry name" value="HATPase_c"/>
    <property type="match status" value="1"/>
</dbReference>
<evidence type="ECO:0000256" key="6">
    <source>
        <dbReference type="ARBA" id="ARBA00022777"/>
    </source>
</evidence>
<dbReference type="Gene3D" id="3.30.565.10">
    <property type="entry name" value="Histidine kinase-like ATPase, C-terminal domain"/>
    <property type="match status" value="1"/>
</dbReference>
<dbReference type="InterPro" id="IPR036890">
    <property type="entry name" value="HATPase_C_sf"/>
</dbReference>
<evidence type="ECO:0000256" key="1">
    <source>
        <dbReference type="ARBA" id="ARBA00000085"/>
    </source>
</evidence>
<evidence type="ECO:0000256" key="2">
    <source>
        <dbReference type="ARBA" id="ARBA00012438"/>
    </source>
</evidence>
<dbReference type="SUPFAM" id="SSF55874">
    <property type="entry name" value="ATPase domain of HSP90 chaperone/DNA topoisomerase II/histidine kinase"/>
    <property type="match status" value="1"/>
</dbReference>
<dbReference type="SMART" id="SM00387">
    <property type="entry name" value="HATPase_c"/>
    <property type="match status" value="1"/>
</dbReference>
<feature type="transmembrane region" description="Helical" evidence="8">
    <location>
        <begin position="12"/>
        <end position="30"/>
    </location>
</feature>
<keyword evidence="11" id="KW-1185">Reference proteome</keyword>
<evidence type="ECO:0000313" key="10">
    <source>
        <dbReference type="EMBL" id="MBL0739796.1"/>
    </source>
</evidence>
<dbReference type="InterPro" id="IPR005467">
    <property type="entry name" value="His_kinase_dom"/>
</dbReference>
<evidence type="ECO:0000256" key="7">
    <source>
        <dbReference type="ARBA" id="ARBA00022989"/>
    </source>
</evidence>
<dbReference type="Gene3D" id="1.10.287.130">
    <property type="match status" value="1"/>
</dbReference>
<dbReference type="EMBL" id="JAERRB010000001">
    <property type="protein sequence ID" value="MBL0739796.1"/>
    <property type="molecule type" value="Genomic_DNA"/>
</dbReference>
<dbReference type="InterPro" id="IPR003594">
    <property type="entry name" value="HATPase_dom"/>
</dbReference>
<feature type="domain" description="Histidine kinase" evidence="9">
    <location>
        <begin position="223"/>
        <end position="423"/>
    </location>
</feature>
<dbReference type="InterPro" id="IPR050428">
    <property type="entry name" value="TCS_sensor_his_kinase"/>
</dbReference>
<protein>
    <recommendedName>
        <fullName evidence="2">histidine kinase</fullName>
        <ecNumber evidence="2">2.7.13.3</ecNumber>
    </recommendedName>
</protein>
<dbReference type="Pfam" id="PF00512">
    <property type="entry name" value="HisKA"/>
    <property type="match status" value="1"/>
</dbReference>
<evidence type="ECO:0000313" key="11">
    <source>
        <dbReference type="Proteomes" id="UP000613030"/>
    </source>
</evidence>
<organism evidence="10 11">
    <name type="scientific">Chryseolinea lacunae</name>
    <dbReference type="NCBI Taxonomy" id="2801331"/>
    <lineage>
        <taxon>Bacteria</taxon>
        <taxon>Pseudomonadati</taxon>
        <taxon>Bacteroidota</taxon>
        <taxon>Cytophagia</taxon>
        <taxon>Cytophagales</taxon>
        <taxon>Fulvivirgaceae</taxon>
        <taxon>Chryseolinea</taxon>
    </lineage>
</organism>
<dbReference type="CDD" id="cd00082">
    <property type="entry name" value="HisKA"/>
    <property type="match status" value="1"/>
</dbReference>
<accession>A0ABS1KK05</accession>
<evidence type="ECO:0000259" key="9">
    <source>
        <dbReference type="PROSITE" id="PS50109"/>
    </source>
</evidence>
<gene>
    <name evidence="10" type="ORF">JI741_01140</name>
</gene>
<dbReference type="GO" id="GO:0016301">
    <property type="term" value="F:kinase activity"/>
    <property type="evidence" value="ECO:0007669"/>
    <property type="project" value="UniProtKB-KW"/>
</dbReference>